<gene>
    <name evidence="2" type="ORF">SAMN02927903_03193</name>
</gene>
<dbReference type="PROSITE" id="PS51257">
    <property type="entry name" value="PROKAR_LIPOPROTEIN"/>
    <property type="match status" value="1"/>
</dbReference>
<proteinExistence type="predicted"/>
<dbReference type="InterPro" id="IPR025634">
    <property type="entry name" value="DUF4292"/>
</dbReference>
<sequence length="256" mass="28768">MNKYIAVLTLAALCSCKTAQPVASTSTTVAETTSAKRVIDAHYAVPRQFTTAYIKAGVRYEDAKNKQNVSAEIRIKKDEIILVSIRLLGITMAKALITPQEVKYYEKINGEYFEGDYAALVKFLGTDLDFQKVQNLLIGQAMDNLRTGNFSASSEANLYKLENQGPTTKQFFFEPEHFWLAKQRIDQPDKQRSMQVTYPDYASYGATVWPKALLIEALQPKGKTNIDVEINAVDIDQPLTFPYSVPSGYDRIQIND</sequence>
<keyword evidence="1" id="KW-0732">Signal</keyword>
<accession>A0A1G5K9U4</accession>
<dbReference type="OrthoDB" id="849114at2"/>
<dbReference type="Proteomes" id="UP000199354">
    <property type="component" value="Unassembled WGS sequence"/>
</dbReference>
<evidence type="ECO:0000256" key="1">
    <source>
        <dbReference type="SAM" id="SignalP"/>
    </source>
</evidence>
<reference evidence="2 3" key="1">
    <citation type="submission" date="2016-10" db="EMBL/GenBank/DDBJ databases">
        <authorList>
            <person name="de Groot N.N."/>
        </authorList>
    </citation>
    <scope>NUCLEOTIDE SEQUENCE [LARGE SCALE GENOMIC DNA]</scope>
    <source>
        <strain evidence="2 3">CGMCC 1.7031</strain>
    </source>
</reference>
<evidence type="ECO:0000313" key="3">
    <source>
        <dbReference type="Proteomes" id="UP000199354"/>
    </source>
</evidence>
<dbReference type="RefSeq" id="WP_091146830.1">
    <property type="nucleotide sequence ID" value="NZ_FMVF01000024.1"/>
</dbReference>
<dbReference type="EMBL" id="FMVF01000024">
    <property type="protein sequence ID" value="SCY97307.1"/>
    <property type="molecule type" value="Genomic_DNA"/>
</dbReference>
<dbReference type="STRING" id="490189.SAMN02927903_03193"/>
<dbReference type="AlphaFoldDB" id="A0A1G5K9U4"/>
<name>A0A1G5K9U4_9FLAO</name>
<protein>
    <recommendedName>
        <fullName evidence="4">DUF4292 domain-containing protein</fullName>
    </recommendedName>
</protein>
<evidence type="ECO:0000313" key="2">
    <source>
        <dbReference type="EMBL" id="SCY97307.1"/>
    </source>
</evidence>
<feature type="signal peptide" evidence="1">
    <location>
        <begin position="1"/>
        <end position="19"/>
    </location>
</feature>
<keyword evidence="3" id="KW-1185">Reference proteome</keyword>
<feature type="chain" id="PRO_5011763525" description="DUF4292 domain-containing protein" evidence="1">
    <location>
        <begin position="20"/>
        <end position="256"/>
    </location>
</feature>
<organism evidence="2 3">
    <name type="scientific">Flavobacterium caeni</name>
    <dbReference type="NCBI Taxonomy" id="490189"/>
    <lineage>
        <taxon>Bacteria</taxon>
        <taxon>Pseudomonadati</taxon>
        <taxon>Bacteroidota</taxon>
        <taxon>Flavobacteriia</taxon>
        <taxon>Flavobacteriales</taxon>
        <taxon>Flavobacteriaceae</taxon>
        <taxon>Flavobacterium</taxon>
    </lineage>
</organism>
<evidence type="ECO:0008006" key="4">
    <source>
        <dbReference type="Google" id="ProtNLM"/>
    </source>
</evidence>
<dbReference type="Gene3D" id="2.50.20.10">
    <property type="entry name" value="Lipoprotein localisation LolA/LolB/LppX"/>
    <property type="match status" value="1"/>
</dbReference>
<dbReference type="Pfam" id="PF14125">
    <property type="entry name" value="DUF4292"/>
    <property type="match status" value="1"/>
</dbReference>